<dbReference type="STRING" id="1123010.SAMN02745724_03153"/>
<evidence type="ECO:0000313" key="2">
    <source>
        <dbReference type="Proteomes" id="UP000198862"/>
    </source>
</evidence>
<protein>
    <recommendedName>
        <fullName evidence="3">Solute-binding protein family 3/N-terminal domain-containing protein</fullName>
    </recommendedName>
</protein>
<dbReference type="SUPFAM" id="SSF53850">
    <property type="entry name" value="Periplasmic binding protein-like II"/>
    <property type="match status" value="1"/>
</dbReference>
<name>A0A1I1NRB2_9GAMM</name>
<dbReference type="AlphaFoldDB" id="A0A1I1NRB2"/>
<reference evidence="1 2" key="1">
    <citation type="submission" date="2016-10" db="EMBL/GenBank/DDBJ databases">
        <authorList>
            <person name="de Groot N.N."/>
        </authorList>
    </citation>
    <scope>NUCLEOTIDE SEQUENCE [LARGE SCALE GENOMIC DNA]</scope>
    <source>
        <strain evidence="1 2">DSM 6059</strain>
    </source>
</reference>
<accession>A0A1I1NRB2</accession>
<keyword evidence="2" id="KW-1185">Reference proteome</keyword>
<dbReference type="OrthoDB" id="370676at2"/>
<organism evidence="1 2">
    <name type="scientific">Pseudoalteromonas denitrificans DSM 6059</name>
    <dbReference type="NCBI Taxonomy" id="1123010"/>
    <lineage>
        <taxon>Bacteria</taxon>
        <taxon>Pseudomonadati</taxon>
        <taxon>Pseudomonadota</taxon>
        <taxon>Gammaproteobacteria</taxon>
        <taxon>Alteromonadales</taxon>
        <taxon>Pseudoalteromonadaceae</taxon>
        <taxon>Pseudoalteromonas</taxon>
    </lineage>
</organism>
<dbReference type="RefSeq" id="WP_091986287.1">
    <property type="nucleotide sequence ID" value="NZ_FOLO01000027.1"/>
</dbReference>
<sequence length="135" mass="15622">MNSPYFIVMFILFSSNSYAKILGKIKLATYLKPAIFTQVYPIKFYILSISEKMLKRIKHKDLRIGLLRGAAYFDQLDNDATLIKVKVSTIEQLIGMLLKGRIDTFLGREESINPIIERIRFKHKLKVSLITIIKV</sequence>
<proteinExistence type="predicted"/>
<dbReference type="Proteomes" id="UP000198862">
    <property type="component" value="Unassembled WGS sequence"/>
</dbReference>
<evidence type="ECO:0008006" key="3">
    <source>
        <dbReference type="Google" id="ProtNLM"/>
    </source>
</evidence>
<dbReference type="EMBL" id="FOLO01000027">
    <property type="protein sequence ID" value="SFD00201.1"/>
    <property type="molecule type" value="Genomic_DNA"/>
</dbReference>
<evidence type="ECO:0000313" key="1">
    <source>
        <dbReference type="EMBL" id="SFD00201.1"/>
    </source>
</evidence>
<gene>
    <name evidence="1" type="ORF">SAMN02745724_03153</name>
</gene>